<dbReference type="InterPro" id="IPR020846">
    <property type="entry name" value="MFS_dom"/>
</dbReference>
<protein>
    <recommendedName>
        <fullName evidence="8">Major facilitator superfamily (MFS) profile domain-containing protein</fullName>
    </recommendedName>
</protein>
<feature type="domain" description="Major facilitator superfamily (MFS) profile" evidence="8">
    <location>
        <begin position="17"/>
        <end position="399"/>
    </location>
</feature>
<keyword evidence="2" id="KW-0813">Transport</keyword>
<feature type="transmembrane region" description="Helical" evidence="7">
    <location>
        <begin position="49"/>
        <end position="72"/>
    </location>
</feature>
<dbReference type="Gene3D" id="1.20.1250.20">
    <property type="entry name" value="MFS general substrate transporter like domains"/>
    <property type="match status" value="1"/>
</dbReference>
<dbReference type="OrthoDB" id="8952229at2"/>
<dbReference type="InterPro" id="IPR005829">
    <property type="entry name" value="Sugar_transporter_CS"/>
</dbReference>
<keyword evidence="5 7" id="KW-1133">Transmembrane helix</keyword>
<dbReference type="RefSeq" id="WP_076332495.1">
    <property type="nucleotide sequence ID" value="NZ_MRTJ01000006.1"/>
</dbReference>
<dbReference type="PANTHER" id="PTHR43414:SF1">
    <property type="entry name" value="PEPTIDE PERMEASE"/>
    <property type="match status" value="1"/>
</dbReference>
<feature type="transmembrane region" description="Helical" evidence="7">
    <location>
        <begin position="251"/>
        <end position="272"/>
    </location>
</feature>
<evidence type="ECO:0000256" key="7">
    <source>
        <dbReference type="SAM" id="Phobius"/>
    </source>
</evidence>
<dbReference type="Pfam" id="PF07690">
    <property type="entry name" value="MFS_1"/>
    <property type="match status" value="1"/>
</dbReference>
<accession>A0A1R1BST2</accession>
<keyword evidence="3" id="KW-1003">Cell membrane</keyword>
<dbReference type="AlphaFoldDB" id="A0A1R1BST2"/>
<dbReference type="GO" id="GO:0005886">
    <property type="term" value="C:plasma membrane"/>
    <property type="evidence" value="ECO:0007669"/>
    <property type="project" value="UniProtKB-SubCell"/>
</dbReference>
<evidence type="ECO:0000313" key="10">
    <source>
        <dbReference type="Proteomes" id="UP000187134"/>
    </source>
</evidence>
<dbReference type="PANTHER" id="PTHR43414">
    <property type="entry name" value="MULTIDRUG RESISTANCE PROTEIN MDTG"/>
    <property type="match status" value="1"/>
</dbReference>
<evidence type="ECO:0000256" key="5">
    <source>
        <dbReference type="ARBA" id="ARBA00022989"/>
    </source>
</evidence>
<feature type="transmembrane region" description="Helical" evidence="7">
    <location>
        <begin position="20"/>
        <end position="43"/>
    </location>
</feature>
<dbReference type="GO" id="GO:0022857">
    <property type="term" value="F:transmembrane transporter activity"/>
    <property type="evidence" value="ECO:0007669"/>
    <property type="project" value="InterPro"/>
</dbReference>
<organism evidence="9 10">
    <name type="scientific">Paenibacillus amylolyticus</name>
    <dbReference type="NCBI Taxonomy" id="1451"/>
    <lineage>
        <taxon>Bacteria</taxon>
        <taxon>Bacillati</taxon>
        <taxon>Bacillota</taxon>
        <taxon>Bacilli</taxon>
        <taxon>Bacillales</taxon>
        <taxon>Paenibacillaceae</taxon>
        <taxon>Paenibacillus</taxon>
    </lineage>
</organism>
<feature type="transmembrane region" description="Helical" evidence="7">
    <location>
        <begin position="346"/>
        <end position="368"/>
    </location>
</feature>
<feature type="transmembrane region" description="Helical" evidence="7">
    <location>
        <begin position="147"/>
        <end position="166"/>
    </location>
</feature>
<proteinExistence type="predicted"/>
<evidence type="ECO:0000256" key="3">
    <source>
        <dbReference type="ARBA" id="ARBA00022475"/>
    </source>
</evidence>
<feature type="transmembrane region" description="Helical" evidence="7">
    <location>
        <begin position="309"/>
        <end position="334"/>
    </location>
</feature>
<feature type="transmembrane region" description="Helical" evidence="7">
    <location>
        <begin position="84"/>
        <end position="101"/>
    </location>
</feature>
<comment type="caution">
    <text evidence="9">The sequence shown here is derived from an EMBL/GenBank/DDBJ whole genome shotgun (WGS) entry which is preliminary data.</text>
</comment>
<dbReference type="PROSITE" id="PS00216">
    <property type="entry name" value="SUGAR_TRANSPORT_1"/>
    <property type="match status" value="1"/>
</dbReference>
<feature type="transmembrane region" description="Helical" evidence="7">
    <location>
        <begin position="284"/>
        <end position="303"/>
    </location>
</feature>
<evidence type="ECO:0000256" key="4">
    <source>
        <dbReference type="ARBA" id="ARBA00022692"/>
    </source>
</evidence>
<feature type="transmembrane region" description="Helical" evidence="7">
    <location>
        <begin position="221"/>
        <end position="239"/>
    </location>
</feature>
<dbReference type="InterPro" id="IPR036259">
    <property type="entry name" value="MFS_trans_sf"/>
</dbReference>
<evidence type="ECO:0000256" key="6">
    <source>
        <dbReference type="ARBA" id="ARBA00023136"/>
    </source>
</evidence>
<dbReference type="SUPFAM" id="SSF103473">
    <property type="entry name" value="MFS general substrate transporter"/>
    <property type="match status" value="1"/>
</dbReference>
<evidence type="ECO:0000256" key="2">
    <source>
        <dbReference type="ARBA" id="ARBA00022448"/>
    </source>
</evidence>
<dbReference type="Proteomes" id="UP000187134">
    <property type="component" value="Unassembled WGS sequence"/>
</dbReference>
<evidence type="ECO:0000313" key="9">
    <source>
        <dbReference type="EMBL" id="OMF12920.1"/>
    </source>
</evidence>
<sequence length="408" mass="45231">MTSIKKSLLDLRGFHPMIYILLIGTALARAANAMSIPFLAIYLSKETDLNPILIGLIVGAGALSSAFGGFFGGVLSDQFGRKRIMLLALYIWGLVFIGFFYTHATLIFLILNILNGLCRTFFEPVAQALMSDLAPSEKRIRIFSMRYLAINVGVTIGPLLGAYIALEESSVAFLFTGLFYILYAVSLSLLLRLFNISEINKTKKEIVTIVSAAKVIMRDSYFRRLLIGGIIVTIAYSQLDSTLPQYLNQSFVNGIEFYAIMLSLNALLVVIFQIPLTSWIESKGSLFAIILGNIFISIGYIGFCFSPNLVFLLISIFVFTVGEILYFPAASAMVDRIAPDHLRGTYYGAQSFLYFGKFIGPILGGFLLNQLGGSGLFVTMVFLTLIGTVFYRIKFERNTTKIEHNNSF</sequence>
<evidence type="ECO:0000256" key="1">
    <source>
        <dbReference type="ARBA" id="ARBA00004651"/>
    </source>
</evidence>
<name>A0A1R1BST2_PAEAM</name>
<reference evidence="9 10" key="1">
    <citation type="submission" date="2016-11" db="EMBL/GenBank/DDBJ databases">
        <title>Paenibacillus species isolates.</title>
        <authorList>
            <person name="Beno S.M."/>
        </authorList>
    </citation>
    <scope>NUCLEOTIDE SEQUENCE [LARGE SCALE GENOMIC DNA]</scope>
    <source>
        <strain evidence="9 10">FSL H8-0246</strain>
    </source>
</reference>
<dbReference type="InterPro" id="IPR011701">
    <property type="entry name" value="MFS"/>
</dbReference>
<gene>
    <name evidence="9" type="ORF">BK131_16915</name>
</gene>
<keyword evidence="6 7" id="KW-0472">Membrane</keyword>
<keyword evidence="4 7" id="KW-0812">Transmembrane</keyword>
<dbReference type="CDD" id="cd17329">
    <property type="entry name" value="MFS_MdtH_MDR_like"/>
    <property type="match status" value="1"/>
</dbReference>
<dbReference type="PROSITE" id="PS50850">
    <property type="entry name" value="MFS"/>
    <property type="match status" value="1"/>
</dbReference>
<dbReference type="EMBL" id="MRTJ01000006">
    <property type="protein sequence ID" value="OMF12920.1"/>
    <property type="molecule type" value="Genomic_DNA"/>
</dbReference>
<evidence type="ECO:0000259" key="8">
    <source>
        <dbReference type="PROSITE" id="PS50850"/>
    </source>
</evidence>
<feature type="transmembrane region" description="Helical" evidence="7">
    <location>
        <begin position="172"/>
        <end position="194"/>
    </location>
</feature>
<comment type="subcellular location">
    <subcellularLocation>
        <location evidence="1">Cell membrane</location>
        <topology evidence="1">Multi-pass membrane protein</topology>
    </subcellularLocation>
</comment>
<feature type="transmembrane region" description="Helical" evidence="7">
    <location>
        <begin position="374"/>
        <end position="393"/>
    </location>
</feature>